<dbReference type="InterPro" id="IPR016140">
    <property type="entry name" value="Bifunc_inhib/LTP/seed_store"/>
</dbReference>
<dbReference type="Pfam" id="PF14368">
    <property type="entry name" value="LTP_2"/>
    <property type="match status" value="1"/>
</dbReference>
<evidence type="ECO:0000313" key="5">
    <source>
        <dbReference type="Proteomes" id="UP000000768"/>
    </source>
</evidence>
<accession>C5XN43</accession>
<organism evidence="4 5">
    <name type="scientific">Sorghum bicolor</name>
    <name type="common">Sorghum</name>
    <name type="synonym">Sorghum vulgare</name>
    <dbReference type="NCBI Taxonomy" id="4558"/>
    <lineage>
        <taxon>Eukaryota</taxon>
        <taxon>Viridiplantae</taxon>
        <taxon>Streptophyta</taxon>
        <taxon>Embryophyta</taxon>
        <taxon>Tracheophyta</taxon>
        <taxon>Spermatophyta</taxon>
        <taxon>Magnoliopsida</taxon>
        <taxon>Liliopsida</taxon>
        <taxon>Poales</taxon>
        <taxon>Poaceae</taxon>
        <taxon>PACMAD clade</taxon>
        <taxon>Panicoideae</taxon>
        <taxon>Andropogonodae</taxon>
        <taxon>Andropogoneae</taxon>
        <taxon>Sorghinae</taxon>
        <taxon>Sorghum</taxon>
    </lineage>
</organism>
<reference evidence="4 5" key="1">
    <citation type="journal article" date="2009" name="Nature">
        <title>The Sorghum bicolor genome and the diversification of grasses.</title>
        <authorList>
            <person name="Paterson A.H."/>
            <person name="Bowers J.E."/>
            <person name="Bruggmann R."/>
            <person name="Dubchak I."/>
            <person name="Grimwood J."/>
            <person name="Gundlach H."/>
            <person name="Haberer G."/>
            <person name="Hellsten U."/>
            <person name="Mitros T."/>
            <person name="Poliakov A."/>
            <person name="Schmutz J."/>
            <person name="Spannagl M."/>
            <person name="Tang H."/>
            <person name="Wang X."/>
            <person name="Wicker T."/>
            <person name="Bharti A.K."/>
            <person name="Chapman J."/>
            <person name="Feltus F.A."/>
            <person name="Gowik U."/>
            <person name="Grigoriev I.V."/>
            <person name="Lyons E."/>
            <person name="Maher C.A."/>
            <person name="Martis M."/>
            <person name="Narechania A."/>
            <person name="Otillar R.P."/>
            <person name="Penning B.W."/>
            <person name="Salamov A.A."/>
            <person name="Wang Y."/>
            <person name="Zhang L."/>
            <person name="Carpita N.C."/>
            <person name="Freeling M."/>
            <person name="Gingle A.R."/>
            <person name="Hash C.T."/>
            <person name="Keller B."/>
            <person name="Klein P."/>
            <person name="Kresovich S."/>
            <person name="McCann M.C."/>
            <person name="Ming R."/>
            <person name="Peterson D.G."/>
            <person name="Mehboob-ur-Rahman"/>
            <person name="Ware D."/>
            <person name="Westhoff P."/>
            <person name="Mayer K.F."/>
            <person name="Messing J."/>
            <person name="Rokhsar D.S."/>
        </authorList>
    </citation>
    <scope>NUCLEOTIDE SEQUENCE [LARGE SCALE GENOMIC DNA]</scope>
    <source>
        <strain evidence="5">cv. BTx623</strain>
    </source>
</reference>
<dbReference type="Gramene" id="EES01633">
    <property type="protein sequence ID" value="EES01633"/>
    <property type="gene ID" value="SORBI_3003G330800"/>
</dbReference>
<dbReference type="PANTHER" id="PTHR33286:SF44">
    <property type="entry name" value="5A2 PROTEIN"/>
    <property type="match status" value="1"/>
</dbReference>
<evidence type="ECO:0000256" key="1">
    <source>
        <dbReference type="SAM" id="MobiDB-lite"/>
    </source>
</evidence>
<evidence type="ECO:0000259" key="3">
    <source>
        <dbReference type="Pfam" id="PF14368"/>
    </source>
</evidence>
<feature type="region of interest" description="Disordered" evidence="1">
    <location>
        <begin position="100"/>
        <end position="127"/>
    </location>
</feature>
<evidence type="ECO:0000313" key="4">
    <source>
        <dbReference type="EMBL" id="EES01633.2"/>
    </source>
</evidence>
<proteinExistence type="predicted"/>
<dbReference type="InParanoid" id="C5XN43"/>
<protein>
    <recommendedName>
        <fullName evidence="3">Bifunctional inhibitor/plant lipid transfer protein/seed storage helical domain-containing protein</fullName>
    </recommendedName>
</protein>
<reference evidence="5" key="2">
    <citation type="journal article" date="2018" name="Plant J.">
        <title>The Sorghum bicolor reference genome: improved assembly, gene annotations, a transcriptome atlas, and signatures of genome organization.</title>
        <authorList>
            <person name="McCormick R.F."/>
            <person name="Truong S.K."/>
            <person name="Sreedasyam A."/>
            <person name="Jenkins J."/>
            <person name="Shu S."/>
            <person name="Sims D."/>
            <person name="Kennedy M."/>
            <person name="Amirebrahimi M."/>
            <person name="Weers B.D."/>
            <person name="McKinley B."/>
            <person name="Mattison A."/>
            <person name="Morishige D.T."/>
            <person name="Grimwood J."/>
            <person name="Schmutz J."/>
            <person name="Mullet J.E."/>
        </authorList>
    </citation>
    <scope>NUCLEOTIDE SEQUENCE [LARGE SCALE GENOMIC DNA]</scope>
    <source>
        <strain evidence="5">cv. BTx623</strain>
    </source>
</reference>
<keyword evidence="2" id="KW-0732">Signal</keyword>
<evidence type="ECO:0000256" key="2">
    <source>
        <dbReference type="SAM" id="SignalP"/>
    </source>
</evidence>
<feature type="domain" description="Bifunctional inhibitor/plant lipid transfer protein/seed storage helical" evidence="3">
    <location>
        <begin position="17"/>
        <end position="104"/>
    </location>
</feature>
<sequence length="127" mass="13829">MATKVIVELLMLVSIGAIFLAHQACGEPDCHTEKLLVMIHCRRTIKHNGAYHFPTVDCIEAIQKSDIPCVCHILDQDDEKKISAEKLVTLARQLGKTLQTGSKCGSYTVPSPPPPHPQAKGKGNESS</sequence>
<dbReference type="Proteomes" id="UP000000768">
    <property type="component" value="Chromosome 3"/>
</dbReference>
<dbReference type="HOGENOM" id="CLU_035750_9_5_1"/>
<dbReference type="AlphaFoldDB" id="C5XN43"/>
<dbReference type="EMBL" id="CM000762">
    <property type="protein sequence ID" value="EES01633.2"/>
    <property type="molecule type" value="Genomic_DNA"/>
</dbReference>
<dbReference type="PANTHER" id="PTHR33286">
    <property type="entry name" value="BIFUNCTIONAL INHIBITOR/LIPID-TRANSFER PROTEIN/SEED STORAGE 2S ALBUMIN SUPERFAMILY PROTEIN"/>
    <property type="match status" value="1"/>
</dbReference>
<dbReference type="OMA" id="ICSIIND"/>
<feature type="signal peptide" evidence="2">
    <location>
        <begin position="1"/>
        <end position="26"/>
    </location>
</feature>
<keyword evidence="5" id="KW-1185">Reference proteome</keyword>
<feature type="compositionally biased region" description="Polar residues" evidence="1">
    <location>
        <begin position="100"/>
        <end position="109"/>
    </location>
</feature>
<feature type="chain" id="PRO_5008758484" description="Bifunctional inhibitor/plant lipid transfer protein/seed storage helical domain-containing protein" evidence="2">
    <location>
        <begin position="27"/>
        <end position="127"/>
    </location>
</feature>
<name>C5XN43_SORBI</name>
<gene>
    <name evidence="4" type="ORF">SORBI_3003G330800</name>
</gene>